<dbReference type="InterPro" id="IPR002110">
    <property type="entry name" value="Ankyrin_rpt"/>
</dbReference>
<dbReference type="Gene3D" id="1.25.40.20">
    <property type="entry name" value="Ankyrin repeat-containing domain"/>
    <property type="match status" value="1"/>
</dbReference>
<name>A0A9J6BCJ1_POLVA</name>
<evidence type="ECO:0008006" key="3">
    <source>
        <dbReference type="Google" id="ProtNLM"/>
    </source>
</evidence>
<dbReference type="SMART" id="SM00248">
    <property type="entry name" value="ANK"/>
    <property type="match status" value="4"/>
</dbReference>
<evidence type="ECO:0000313" key="2">
    <source>
        <dbReference type="Proteomes" id="UP001107558"/>
    </source>
</evidence>
<dbReference type="AlphaFoldDB" id="A0A9J6BCJ1"/>
<dbReference type="Pfam" id="PF11901">
    <property type="entry name" value="DM9"/>
    <property type="match status" value="1"/>
</dbReference>
<comment type="caution">
    <text evidence="1">The sequence shown here is derived from an EMBL/GenBank/DDBJ whole genome shotgun (WGS) entry which is preliminary data.</text>
</comment>
<gene>
    <name evidence="1" type="ORF">PVAND_015254</name>
</gene>
<dbReference type="PANTHER" id="PTHR31649">
    <property type="entry name" value="AGAP009604-PA"/>
    <property type="match status" value="1"/>
</dbReference>
<keyword evidence="2" id="KW-1185">Reference proteome</keyword>
<sequence>MNQPIVKFDNKNKQFLIEKCASVKDGLSFISIDQNFKNDFEKENDVNTIILTVEEKLDKIQEIESLEFETKPWLVIVFFSSINDRQMIINWRNRDSKDFFHLNFEENFSKNVLSMVFDCFIKMLESGGSFEFPPIKGTANIFVTILKDSRGNNLLMKSIEEQNEKIFDELLELPFDLHYTSSDDDANWTAADIAYKNKKFSILLKLLKKNSPFPNDFEENEDMEEITKFIDDLEILHEGIKKNDSEKVKQILDNYPHLIYFYNISNKSALAVAAEFCNLEIYKLLIKKGCSIGKFENYEKVLASLHLNGSFNSFGNRKTFDEVVLDDSQTTVVQEIISEKIPITEPYLAYHYKNSEIICNRKRPIQDKRILLAEKNNFFDIINESEDGKLILKITACSNNVFTYIDFENDSVYYITGEKYPNHKHCIGLFQYKYPEIFKISAGAKNFGTSDNEIAATIKHEHCHMAMLMVFGNKCKPYGIYDVEHYVKFTFAEKECQSKINVDKIVDRVFQMYFDEQQNSYNYEPKFWHAELAVRVPEMITCYRDKKEILENRREEFSYLFDYYENFVMKEMEESLPLQKILFDGSNSVKFYDLTRPLQSIILFSIQGEKEEIRLKIAENLSSLETMEILGTEIIFKAIKAQSNASFEIIYKYECGNKYYRYNYDKEPADYGVSGGLYAPGKEVYLGLNVWEKQALAAGSIQLDPPGFIKSFINAPANFVNNSKEVWFLVNDKNHNYEWVPSQNGRKEPFVIDYGGIASAYFGRIIKNGRVFIGNVVEDTGVMYYVDENGFRQRITSGYEVLTCKSSKNDTKFLPPKFETIPNVDIGCINNWQPYKNDDAPAKNGISAGEYDCNNTAYVGKANPSMTYSPGRLQIIDPKGVYVTESRKEILITDNSSYYLADNLNYSYYWVNFQEKLPENAVFVRSDGPIAIAIARVSLNGHMTIGYTIQPLALFPTNDGQSDEYVSDFEVLVCDPWPKYQCSQNWVNFNISNAKAVKKDGFNIGTINNSISVFIGRSCDFDIGIIQVSPQSAAGIYYANEITGTKEFDNSSNVEYLVKNPSDTYKWQPSRNGVKVVNALELHKEGHRPFYIGMTRINDNVVVGKVRPGDGLFFIDPLTGKQQSTSSYEVLTCTSPDAENGEYEEESDEQWYGDYWCPSGKKWSYKNKKCI</sequence>
<dbReference type="Proteomes" id="UP001107558">
    <property type="component" value="Chromosome 4"/>
</dbReference>
<dbReference type="InterPro" id="IPR036770">
    <property type="entry name" value="Ankyrin_rpt-contain_sf"/>
</dbReference>
<evidence type="ECO:0000313" key="1">
    <source>
        <dbReference type="EMBL" id="KAG5667267.1"/>
    </source>
</evidence>
<organism evidence="1 2">
    <name type="scientific">Polypedilum vanderplanki</name>
    <name type="common">Sleeping chironomid midge</name>
    <dbReference type="NCBI Taxonomy" id="319348"/>
    <lineage>
        <taxon>Eukaryota</taxon>
        <taxon>Metazoa</taxon>
        <taxon>Ecdysozoa</taxon>
        <taxon>Arthropoda</taxon>
        <taxon>Hexapoda</taxon>
        <taxon>Insecta</taxon>
        <taxon>Pterygota</taxon>
        <taxon>Neoptera</taxon>
        <taxon>Endopterygota</taxon>
        <taxon>Diptera</taxon>
        <taxon>Nematocera</taxon>
        <taxon>Chironomoidea</taxon>
        <taxon>Chironomidae</taxon>
        <taxon>Chironominae</taxon>
        <taxon>Polypedilum</taxon>
        <taxon>Polypedilum</taxon>
    </lineage>
</organism>
<dbReference type="InterPro" id="IPR006616">
    <property type="entry name" value="DM9_repeat"/>
</dbReference>
<dbReference type="SUPFAM" id="SSF48403">
    <property type="entry name" value="Ankyrin repeat"/>
    <property type="match status" value="1"/>
</dbReference>
<reference evidence="1" key="1">
    <citation type="submission" date="2021-03" db="EMBL/GenBank/DDBJ databases">
        <title>Chromosome level genome of the anhydrobiotic midge Polypedilum vanderplanki.</title>
        <authorList>
            <person name="Yoshida Y."/>
            <person name="Kikawada T."/>
            <person name="Gusev O."/>
        </authorList>
    </citation>
    <scope>NUCLEOTIDE SEQUENCE</scope>
    <source>
        <strain evidence="1">NIAS01</strain>
        <tissue evidence="1">Whole body or cell culture</tissue>
    </source>
</reference>
<accession>A0A9J6BCJ1</accession>
<dbReference type="OrthoDB" id="406864at2759"/>
<dbReference type="EMBL" id="JADBJN010000004">
    <property type="protein sequence ID" value="KAG5667267.1"/>
    <property type="molecule type" value="Genomic_DNA"/>
</dbReference>
<dbReference type="PANTHER" id="PTHR31649:SF1">
    <property type="entry name" value="FARNESOIC ACID O-METHYL TRANSFERASE DOMAIN-CONTAINING PROTEIN"/>
    <property type="match status" value="1"/>
</dbReference>
<proteinExistence type="predicted"/>
<protein>
    <recommendedName>
        <fullName evidence="3">Ankyrin repeat protein</fullName>
    </recommendedName>
</protein>